<evidence type="ECO:0008006" key="3">
    <source>
        <dbReference type="Google" id="ProtNLM"/>
    </source>
</evidence>
<sequence length="217" mass="24757">MQQQRSTRQRRPSWHEMSDLFIDEKQCIASFLALETAEILEGAKPANLINMPNRSRHCGRNLYTLWKSHGACLLRQSGLEFREIMERGQSVLLFIYHRRALEQTLARPNVRAFLAKAGHTHTADVEHTLDEMQRRIQSAPFPHEIGALLGYPLKDVAGFMGWAELPTSSGRTPWKIFGAPEKSLRLAEEFLNCRCRMAQRLTSCADPIECLKLARAA</sequence>
<proteinExistence type="predicted"/>
<name>A0A0C2HHM6_9BACT</name>
<evidence type="ECO:0000313" key="1">
    <source>
        <dbReference type="EMBL" id="KIH76501.1"/>
    </source>
</evidence>
<organism evidence="1 2">
    <name type="scientific">Geoalkalibacter ferrihydriticus DSM 17813</name>
    <dbReference type="NCBI Taxonomy" id="1121915"/>
    <lineage>
        <taxon>Bacteria</taxon>
        <taxon>Pseudomonadati</taxon>
        <taxon>Thermodesulfobacteriota</taxon>
        <taxon>Desulfuromonadia</taxon>
        <taxon>Desulfuromonadales</taxon>
        <taxon>Geoalkalibacteraceae</taxon>
        <taxon>Geoalkalibacter</taxon>
    </lineage>
</organism>
<accession>A0A0C2HHM6</accession>
<dbReference type="Pfam" id="PF12672">
    <property type="entry name" value="DUF3793"/>
    <property type="match status" value="1"/>
</dbReference>
<dbReference type="InterPro" id="IPR024523">
    <property type="entry name" value="DUF3793"/>
</dbReference>
<dbReference type="AlphaFoldDB" id="A0A0C2HHM6"/>
<reference evidence="1 2" key="1">
    <citation type="submission" date="2014-12" db="EMBL/GenBank/DDBJ databases">
        <title>Genomes of Geoalkalibacter ferrihydriticus and Geoalkalibacter subterraneus, two haloalkaliphilic metal-reducing members of the Geobacteraceae.</title>
        <authorList>
            <person name="Badalamenti J.P."/>
            <person name="Torres C.I."/>
            <person name="Krajmalnik-Brown R."/>
            <person name="Bond D.R."/>
        </authorList>
    </citation>
    <scope>NUCLEOTIDE SEQUENCE [LARGE SCALE GENOMIC DNA]</scope>
    <source>
        <strain evidence="1 2">DSM 17813</strain>
    </source>
</reference>
<keyword evidence="2" id="KW-1185">Reference proteome</keyword>
<dbReference type="Proteomes" id="UP000035068">
    <property type="component" value="Unassembled WGS sequence"/>
</dbReference>
<protein>
    <recommendedName>
        <fullName evidence="3">DUF3793 family protein</fullName>
    </recommendedName>
</protein>
<evidence type="ECO:0000313" key="2">
    <source>
        <dbReference type="Proteomes" id="UP000035068"/>
    </source>
</evidence>
<comment type="caution">
    <text evidence="1">The sequence shown here is derived from an EMBL/GenBank/DDBJ whole genome shotgun (WGS) entry which is preliminary data.</text>
</comment>
<dbReference type="EMBL" id="JWJD01000003">
    <property type="protein sequence ID" value="KIH76501.1"/>
    <property type="molecule type" value="Genomic_DNA"/>
</dbReference>
<dbReference type="RefSeq" id="WP_040099084.1">
    <property type="nucleotide sequence ID" value="NZ_JWJD01000003.1"/>
</dbReference>
<gene>
    <name evidence="1" type="ORF">GFER_09960</name>
</gene>